<dbReference type="Pfam" id="PF00939">
    <property type="entry name" value="Na_sulph_symp"/>
    <property type="match status" value="1"/>
</dbReference>
<feature type="transmembrane region" description="Helical" evidence="5">
    <location>
        <begin position="89"/>
        <end position="115"/>
    </location>
</feature>
<evidence type="ECO:0000313" key="7">
    <source>
        <dbReference type="EMBL" id="EFJ30245.1"/>
    </source>
</evidence>
<dbReference type="Gramene" id="EFJ30245">
    <property type="protein sequence ID" value="EFJ30245"/>
    <property type="gene ID" value="SELMODRAFT_146060"/>
</dbReference>
<dbReference type="KEGG" id="smo:SELMODRAFT_146060"/>
<dbReference type="NCBIfam" id="TIGR00785">
    <property type="entry name" value="dass"/>
    <property type="match status" value="1"/>
</dbReference>
<dbReference type="GO" id="GO:0005886">
    <property type="term" value="C:plasma membrane"/>
    <property type="evidence" value="ECO:0000318"/>
    <property type="project" value="GO_Central"/>
</dbReference>
<dbReference type="eggNOG" id="KOG1281">
    <property type="taxonomic scope" value="Eukaryota"/>
</dbReference>
<keyword evidence="4 5" id="KW-0472">Membrane</keyword>
<dbReference type="GO" id="GO:0022857">
    <property type="term" value="F:transmembrane transporter activity"/>
    <property type="evidence" value="ECO:0000318"/>
    <property type="project" value="GO_Central"/>
</dbReference>
<organism evidence="8">
    <name type="scientific">Selaginella moellendorffii</name>
    <name type="common">Spikemoss</name>
    <dbReference type="NCBI Taxonomy" id="88036"/>
    <lineage>
        <taxon>Eukaryota</taxon>
        <taxon>Viridiplantae</taxon>
        <taxon>Streptophyta</taxon>
        <taxon>Embryophyta</taxon>
        <taxon>Tracheophyta</taxon>
        <taxon>Lycopodiopsida</taxon>
        <taxon>Selaginellales</taxon>
        <taxon>Selaginellaceae</taxon>
        <taxon>Selaginella</taxon>
    </lineage>
</organism>
<feature type="transmembrane region" description="Helical" evidence="5">
    <location>
        <begin position="360"/>
        <end position="378"/>
    </location>
</feature>
<dbReference type="GO" id="GO:0015140">
    <property type="term" value="F:malate transmembrane transporter activity"/>
    <property type="evidence" value="ECO:0007669"/>
    <property type="project" value="UniProtKB-ARBA"/>
</dbReference>
<keyword evidence="6" id="KW-0732">Signal</keyword>
<dbReference type="HOGENOM" id="CLU_005170_9_0_1"/>
<evidence type="ECO:0000256" key="3">
    <source>
        <dbReference type="ARBA" id="ARBA00022989"/>
    </source>
</evidence>
<dbReference type="PANTHER" id="PTHR10283">
    <property type="entry name" value="SOLUTE CARRIER FAMILY 13 MEMBER"/>
    <property type="match status" value="1"/>
</dbReference>
<keyword evidence="8" id="KW-1185">Reference proteome</keyword>
<evidence type="ECO:0000313" key="8">
    <source>
        <dbReference type="Proteomes" id="UP000001514"/>
    </source>
</evidence>
<comment type="subcellular location">
    <subcellularLocation>
        <location evidence="1">Membrane</location>
        <topology evidence="1">Multi-pass membrane protein</topology>
    </subcellularLocation>
</comment>
<feature type="transmembrane region" description="Helical" evidence="5">
    <location>
        <begin position="193"/>
        <end position="217"/>
    </location>
</feature>
<reference evidence="7 8" key="1">
    <citation type="journal article" date="2011" name="Science">
        <title>The Selaginella genome identifies genetic changes associated with the evolution of vascular plants.</title>
        <authorList>
            <person name="Banks J.A."/>
            <person name="Nishiyama T."/>
            <person name="Hasebe M."/>
            <person name="Bowman J.L."/>
            <person name="Gribskov M."/>
            <person name="dePamphilis C."/>
            <person name="Albert V.A."/>
            <person name="Aono N."/>
            <person name="Aoyama T."/>
            <person name="Ambrose B.A."/>
            <person name="Ashton N.W."/>
            <person name="Axtell M.J."/>
            <person name="Barker E."/>
            <person name="Barker M.S."/>
            <person name="Bennetzen J.L."/>
            <person name="Bonawitz N.D."/>
            <person name="Chapple C."/>
            <person name="Cheng C."/>
            <person name="Correa L.G."/>
            <person name="Dacre M."/>
            <person name="DeBarry J."/>
            <person name="Dreyer I."/>
            <person name="Elias M."/>
            <person name="Engstrom E.M."/>
            <person name="Estelle M."/>
            <person name="Feng L."/>
            <person name="Finet C."/>
            <person name="Floyd S.K."/>
            <person name="Frommer W.B."/>
            <person name="Fujita T."/>
            <person name="Gramzow L."/>
            <person name="Gutensohn M."/>
            <person name="Harholt J."/>
            <person name="Hattori M."/>
            <person name="Heyl A."/>
            <person name="Hirai T."/>
            <person name="Hiwatashi Y."/>
            <person name="Ishikawa M."/>
            <person name="Iwata M."/>
            <person name="Karol K.G."/>
            <person name="Koehler B."/>
            <person name="Kolukisaoglu U."/>
            <person name="Kubo M."/>
            <person name="Kurata T."/>
            <person name="Lalonde S."/>
            <person name="Li K."/>
            <person name="Li Y."/>
            <person name="Litt A."/>
            <person name="Lyons E."/>
            <person name="Manning G."/>
            <person name="Maruyama T."/>
            <person name="Michael T.P."/>
            <person name="Mikami K."/>
            <person name="Miyazaki S."/>
            <person name="Morinaga S."/>
            <person name="Murata T."/>
            <person name="Mueller-Roeber B."/>
            <person name="Nelson D.R."/>
            <person name="Obara M."/>
            <person name="Oguri Y."/>
            <person name="Olmstead R.G."/>
            <person name="Onodera N."/>
            <person name="Petersen B.L."/>
            <person name="Pils B."/>
            <person name="Prigge M."/>
            <person name="Rensing S.A."/>
            <person name="Riano-Pachon D.M."/>
            <person name="Roberts A.W."/>
            <person name="Sato Y."/>
            <person name="Scheller H.V."/>
            <person name="Schulz B."/>
            <person name="Schulz C."/>
            <person name="Shakirov E.V."/>
            <person name="Shibagaki N."/>
            <person name="Shinohara N."/>
            <person name="Shippen D.E."/>
            <person name="Soerensen I."/>
            <person name="Sotooka R."/>
            <person name="Sugimoto N."/>
            <person name="Sugita M."/>
            <person name="Sumikawa N."/>
            <person name="Tanurdzic M."/>
            <person name="Theissen G."/>
            <person name="Ulvskov P."/>
            <person name="Wakazuki S."/>
            <person name="Weng J.K."/>
            <person name="Willats W.W."/>
            <person name="Wipf D."/>
            <person name="Wolf P.G."/>
            <person name="Yang L."/>
            <person name="Zimmer A.D."/>
            <person name="Zhu Q."/>
            <person name="Mitros T."/>
            <person name="Hellsten U."/>
            <person name="Loque D."/>
            <person name="Otillar R."/>
            <person name="Salamov A."/>
            <person name="Schmutz J."/>
            <person name="Shapiro H."/>
            <person name="Lindquist E."/>
            <person name="Lucas S."/>
            <person name="Rokhsar D."/>
            <person name="Grigoriev I.V."/>
        </authorList>
    </citation>
    <scope>NUCLEOTIDE SEQUENCE [LARGE SCALE GENOMIC DNA]</scope>
</reference>
<proteinExistence type="predicted"/>
<keyword evidence="2 5" id="KW-0812">Transmembrane</keyword>
<feature type="transmembrane region" description="Helical" evidence="5">
    <location>
        <begin position="384"/>
        <end position="404"/>
    </location>
</feature>
<evidence type="ECO:0000256" key="5">
    <source>
        <dbReference type="SAM" id="Phobius"/>
    </source>
</evidence>
<dbReference type="AlphaFoldDB" id="D8RD31"/>
<dbReference type="InParanoid" id="D8RD31"/>
<sequence length="475" mass="50909">MLAILAWICIWWVSEAIPIAITSLAPLCLLPAMELASADDVAMSYMNDTITIFIGSFVLALAVERYQVHRRLALRMLLFFGGSKMDPRLVLLGFCAGPAFVSMWISNTAAAIMMVPMSIGVLHKLESGHISYIQSHSLCPTSEVAHIANFGRAVVMAIMFSVTIGGLATLTGSSTNMILSGMWSREFPSAAPVTYLQWFLFGFPLALCLLIFCWGMLCLRYCRAAAVPAISHSLNRASIEEEYTSLGPTSFAEASVLSLFVILAALWLTRSLGTVGGWGQLFDGYVGDGSVSILVATLLFVIPNKLAPGEMLMDWSSCKKLPWDIVLLLGGGFALAEGIETSGLSAWMTQNMGFLNSAPYLLVAPAAGLLVSITTEFTSNNATATIFLPLLADIALSIGIHPLYMMLTGTITASFAFMLPIATPPNAIAFSTGYLRIVDTLTMGLVLKLFGLVAISILMPTLGALVFGLNQPLSK</sequence>
<feature type="signal peptide" evidence="6">
    <location>
        <begin position="1"/>
        <end position="16"/>
    </location>
</feature>
<accession>D8RD31</accession>
<feature type="chain" id="PRO_5003121715" evidence="6">
    <location>
        <begin position="17"/>
        <end position="475"/>
    </location>
</feature>
<dbReference type="InterPro" id="IPR001898">
    <property type="entry name" value="SLC13A/DASS"/>
</dbReference>
<dbReference type="GO" id="GO:0055085">
    <property type="term" value="P:transmembrane transport"/>
    <property type="evidence" value="ECO:0000318"/>
    <property type="project" value="GO_Central"/>
</dbReference>
<evidence type="ECO:0000256" key="4">
    <source>
        <dbReference type="ARBA" id="ARBA00023136"/>
    </source>
</evidence>
<feature type="transmembrane region" description="Helical" evidence="5">
    <location>
        <begin position="150"/>
        <end position="172"/>
    </location>
</feature>
<name>D8RD31_SELML</name>
<dbReference type="Proteomes" id="UP000001514">
    <property type="component" value="Unassembled WGS sequence"/>
</dbReference>
<gene>
    <name evidence="7" type="ORF">SELMODRAFT_146060</name>
</gene>
<evidence type="ECO:0000256" key="1">
    <source>
        <dbReference type="ARBA" id="ARBA00004141"/>
    </source>
</evidence>
<feature type="transmembrane region" description="Helical" evidence="5">
    <location>
        <begin position="251"/>
        <end position="269"/>
    </location>
</feature>
<evidence type="ECO:0000256" key="6">
    <source>
        <dbReference type="SAM" id="SignalP"/>
    </source>
</evidence>
<feature type="transmembrane region" description="Helical" evidence="5">
    <location>
        <begin position="416"/>
        <end position="437"/>
    </location>
</feature>
<feature type="transmembrane region" description="Helical" evidence="5">
    <location>
        <begin position="281"/>
        <end position="301"/>
    </location>
</feature>
<dbReference type="OMA" id="AINTWAM"/>
<dbReference type="STRING" id="88036.D8RD31"/>
<evidence type="ECO:0000256" key="2">
    <source>
        <dbReference type="ARBA" id="ARBA00022692"/>
    </source>
</evidence>
<protein>
    <submittedName>
        <fullName evidence="7">Uncharacterized protein</fullName>
    </submittedName>
</protein>
<feature type="transmembrane region" description="Helical" evidence="5">
    <location>
        <begin position="449"/>
        <end position="469"/>
    </location>
</feature>
<dbReference type="PANTHER" id="PTHR10283:SF82">
    <property type="entry name" value="SOLUTE CARRIER FAMILY 13 MEMBER 2"/>
    <property type="match status" value="1"/>
</dbReference>
<feature type="transmembrane region" description="Helical" evidence="5">
    <location>
        <begin position="50"/>
        <end position="68"/>
    </location>
</feature>
<dbReference type="FunCoup" id="D8RD31">
    <property type="interactions" value="458"/>
</dbReference>
<dbReference type="EMBL" id="GL377576">
    <property type="protein sequence ID" value="EFJ30245.1"/>
    <property type="molecule type" value="Genomic_DNA"/>
</dbReference>
<keyword evidence="3 5" id="KW-1133">Transmembrane helix</keyword>